<dbReference type="AlphaFoldDB" id="A0A0A9H0Z1"/>
<organism evidence="2">
    <name type="scientific">Arundo donax</name>
    <name type="common">Giant reed</name>
    <name type="synonym">Donax arundinaceus</name>
    <dbReference type="NCBI Taxonomy" id="35708"/>
    <lineage>
        <taxon>Eukaryota</taxon>
        <taxon>Viridiplantae</taxon>
        <taxon>Streptophyta</taxon>
        <taxon>Embryophyta</taxon>
        <taxon>Tracheophyta</taxon>
        <taxon>Spermatophyta</taxon>
        <taxon>Magnoliopsida</taxon>
        <taxon>Liliopsida</taxon>
        <taxon>Poales</taxon>
        <taxon>Poaceae</taxon>
        <taxon>PACMAD clade</taxon>
        <taxon>Arundinoideae</taxon>
        <taxon>Arundineae</taxon>
        <taxon>Arundo</taxon>
    </lineage>
</organism>
<name>A0A0A9H0Z1_ARUDO</name>
<feature type="region of interest" description="Disordered" evidence="1">
    <location>
        <begin position="1"/>
        <end position="45"/>
    </location>
</feature>
<proteinExistence type="predicted"/>
<evidence type="ECO:0000313" key="2">
    <source>
        <dbReference type="EMBL" id="JAE28496.1"/>
    </source>
</evidence>
<sequence length="45" mass="5063">MPHPLSLGRRRRPCRYSSPRATNPTASCDTEAPPDIMSTMLLQLH</sequence>
<reference evidence="2" key="1">
    <citation type="submission" date="2014-09" db="EMBL/GenBank/DDBJ databases">
        <authorList>
            <person name="Magalhaes I.L.F."/>
            <person name="Oliveira U."/>
            <person name="Santos F.R."/>
            <person name="Vidigal T.H.D.A."/>
            <person name="Brescovit A.D."/>
            <person name="Santos A.J."/>
        </authorList>
    </citation>
    <scope>NUCLEOTIDE SEQUENCE</scope>
    <source>
        <tissue evidence="2">Shoot tissue taken approximately 20 cm above the soil surface</tissue>
    </source>
</reference>
<accession>A0A0A9H0Z1</accession>
<evidence type="ECO:0000256" key="1">
    <source>
        <dbReference type="SAM" id="MobiDB-lite"/>
    </source>
</evidence>
<reference evidence="2" key="2">
    <citation type="journal article" date="2015" name="Data Brief">
        <title>Shoot transcriptome of the giant reed, Arundo donax.</title>
        <authorList>
            <person name="Barrero R.A."/>
            <person name="Guerrero F.D."/>
            <person name="Moolhuijzen P."/>
            <person name="Goolsby J.A."/>
            <person name="Tidwell J."/>
            <person name="Bellgard S.E."/>
            <person name="Bellgard M.I."/>
        </authorList>
    </citation>
    <scope>NUCLEOTIDE SEQUENCE</scope>
    <source>
        <tissue evidence="2">Shoot tissue taken approximately 20 cm above the soil surface</tissue>
    </source>
</reference>
<protein>
    <submittedName>
        <fullName evidence="2">Uncharacterized protein</fullName>
    </submittedName>
</protein>
<dbReference type="EMBL" id="GBRH01169400">
    <property type="protein sequence ID" value="JAE28496.1"/>
    <property type="molecule type" value="Transcribed_RNA"/>
</dbReference>